<gene>
    <name evidence="1" type="ORF">M9H77_06371</name>
</gene>
<accession>A0ACC0BRV9</accession>
<sequence length="662" mass="75806">MQLWGSLTQFGLRLQKLWLVLGDFNSVRYSKDREGQVQVPSYEIRDFMSYCVDLGLVDINATGTFFTWTNKQTWSKTDRSLKNLGKKHYGHISAKAEVAKSKLKQKQKELHDNPYDEQPKEIVRELQHKASIFLAGIDKYEKEAIMDLTGFSEASMPFCYLGVLLSSVYLKVADFAHLLNKVSSTLLTWAGLNLSHASRLEVISVVVQGIEIFGLEVFPISAAKDFSLLIKRFLTIRDALVEKEGSIVEATNRVDSWVVDDTLNTSLAYDYFKGVAARQIWAKIVWDRRIWKSIKEWTGLRRDMSTISSSLKWLLKDNCGRSWKCTWRKNVLQAQLMVNRCQEQRKVGVFKGFGGSLLSGFRVLIKMSREFELKVHYNGKFNTDPNLKYINAEIAYFDYDPDCVSHIELVHCLKKVGVSVHDKLWYKLPELDLEKESIDPMSAIVTVKVNEPMNASIIVEGNEEIGNDSNDTDTVVGEEESENPRISVGLLFRDRYVYRAAIRQHLPVTKVVVTVSKIKNQIESDSSWGLKWFRKAVRSQFTTNVSVHHVRRAKINAINQAMGDHSSQYTRLRDYCGTIVAKKNPRLVEIVNVMDRVQTFERMFLMFDAQKEGFISGCRPVIGLDAYHLKSPFGGRQLMCAVRRDANNQRGSINITRKNLYV</sequence>
<protein>
    <submittedName>
        <fullName evidence="1">Uncharacterized protein</fullName>
    </submittedName>
</protein>
<name>A0ACC0BRV9_CATRO</name>
<comment type="caution">
    <text evidence="1">The sequence shown here is derived from an EMBL/GenBank/DDBJ whole genome shotgun (WGS) entry which is preliminary data.</text>
</comment>
<proteinExistence type="predicted"/>
<evidence type="ECO:0000313" key="1">
    <source>
        <dbReference type="EMBL" id="KAI5675421.1"/>
    </source>
</evidence>
<reference evidence="2" key="1">
    <citation type="journal article" date="2023" name="Nat. Plants">
        <title>Single-cell RNA sequencing provides a high-resolution roadmap for understanding the multicellular compartmentation of specialized metabolism.</title>
        <authorList>
            <person name="Sun S."/>
            <person name="Shen X."/>
            <person name="Li Y."/>
            <person name="Li Y."/>
            <person name="Wang S."/>
            <person name="Li R."/>
            <person name="Zhang H."/>
            <person name="Shen G."/>
            <person name="Guo B."/>
            <person name="Wei J."/>
            <person name="Xu J."/>
            <person name="St-Pierre B."/>
            <person name="Chen S."/>
            <person name="Sun C."/>
        </authorList>
    </citation>
    <scope>NUCLEOTIDE SEQUENCE [LARGE SCALE GENOMIC DNA]</scope>
</reference>
<dbReference type="Proteomes" id="UP001060085">
    <property type="component" value="Linkage Group LG02"/>
</dbReference>
<evidence type="ECO:0000313" key="2">
    <source>
        <dbReference type="Proteomes" id="UP001060085"/>
    </source>
</evidence>
<keyword evidence="2" id="KW-1185">Reference proteome</keyword>
<organism evidence="1 2">
    <name type="scientific">Catharanthus roseus</name>
    <name type="common">Madagascar periwinkle</name>
    <name type="synonym">Vinca rosea</name>
    <dbReference type="NCBI Taxonomy" id="4058"/>
    <lineage>
        <taxon>Eukaryota</taxon>
        <taxon>Viridiplantae</taxon>
        <taxon>Streptophyta</taxon>
        <taxon>Embryophyta</taxon>
        <taxon>Tracheophyta</taxon>
        <taxon>Spermatophyta</taxon>
        <taxon>Magnoliopsida</taxon>
        <taxon>eudicotyledons</taxon>
        <taxon>Gunneridae</taxon>
        <taxon>Pentapetalae</taxon>
        <taxon>asterids</taxon>
        <taxon>lamiids</taxon>
        <taxon>Gentianales</taxon>
        <taxon>Apocynaceae</taxon>
        <taxon>Rauvolfioideae</taxon>
        <taxon>Vinceae</taxon>
        <taxon>Catharanthinae</taxon>
        <taxon>Catharanthus</taxon>
    </lineage>
</organism>
<dbReference type="EMBL" id="CM044702">
    <property type="protein sequence ID" value="KAI5675421.1"/>
    <property type="molecule type" value="Genomic_DNA"/>
</dbReference>